<evidence type="ECO:0000313" key="1">
    <source>
        <dbReference type="EMBL" id="KTG27242.1"/>
    </source>
</evidence>
<dbReference type="Proteomes" id="UP000053157">
    <property type="component" value="Unassembled WGS sequence"/>
</dbReference>
<dbReference type="EMBL" id="LOPV01000177">
    <property type="protein sequence ID" value="KTG27242.1"/>
    <property type="molecule type" value="Genomic_DNA"/>
</dbReference>
<dbReference type="OrthoDB" id="269065at2157"/>
<proteinExistence type="predicted"/>
<dbReference type="RefSeq" id="WP_058572208.1">
    <property type="nucleotide sequence ID" value="NZ_LOPV01000177.1"/>
</dbReference>
<name>A0A0W1SLQ0_9EURY</name>
<organism evidence="1 2">
    <name type="scientific">Haloferax profundi</name>
    <dbReference type="NCBI Taxonomy" id="1544718"/>
    <lineage>
        <taxon>Archaea</taxon>
        <taxon>Methanobacteriati</taxon>
        <taxon>Methanobacteriota</taxon>
        <taxon>Stenosarchaea group</taxon>
        <taxon>Halobacteria</taxon>
        <taxon>Halobacteriales</taxon>
        <taxon>Haloferacaceae</taxon>
        <taxon>Haloferax</taxon>
    </lineage>
</organism>
<protein>
    <submittedName>
        <fullName evidence="1">Transcriptional initiation protein Tat</fullName>
    </submittedName>
</protein>
<gene>
    <name evidence="1" type="ORF">AUR66_14485</name>
</gene>
<reference evidence="1 2" key="1">
    <citation type="submission" date="2015-12" db="EMBL/GenBank/DDBJ databases">
        <title>Haloferax profundi sp. nov. isolated from the Discovery deep brine-seawater interface in the Red Sea.</title>
        <authorList>
            <person name="Zhang G."/>
            <person name="Stingl U."/>
            <person name="Rashid M."/>
        </authorList>
    </citation>
    <scope>NUCLEOTIDE SEQUENCE [LARGE SCALE GENOMIC DNA]</scope>
    <source>
        <strain evidence="1 2">SB29</strain>
    </source>
</reference>
<evidence type="ECO:0000313" key="2">
    <source>
        <dbReference type="Proteomes" id="UP000053157"/>
    </source>
</evidence>
<comment type="caution">
    <text evidence="1">The sequence shown here is derived from an EMBL/GenBank/DDBJ whole genome shotgun (WGS) entry which is preliminary data.</text>
</comment>
<dbReference type="PROSITE" id="PS51318">
    <property type="entry name" value="TAT"/>
    <property type="match status" value="1"/>
</dbReference>
<dbReference type="AlphaFoldDB" id="A0A0W1SLQ0"/>
<accession>A0A0W1SLQ0</accession>
<dbReference type="InterPro" id="IPR006311">
    <property type="entry name" value="TAT_signal"/>
</dbReference>
<keyword evidence="2" id="KW-1185">Reference proteome</keyword>
<sequence>MSPDEQRPSSHPDDDRSSLSRRQLLGLLGGGGVLAGIGWFAPEWLPDPITDTLTTLYPDPSSNYVWRPPVSVEHADEAVQRLEDTVGRAKALRSRIDLDSVDEDLEFHLRGSPAGGHLESAKEAQNARDRLFSATYGMLFAGEAVGYAKIALGEENPDGRLERGRELRQATDDVADSISEYRVADGGRDLGYLYAIEREVSFARVSSNWSGTYTGGDPDSVDDFSPHGLANTWGSQLQAEQRIENARHYREQYRSGLGTDPRSHRERLEDALLGLLAEVDRYPTRDEMRTKLDGELELDQSTPYGAARWELFTLCFDNDFRFFGEDFRRDLTVLRVVKTGQALLARQAHDFVLDELDVDPSDTDYDSGHTFLAKRQAMDEFRATRDEYDSNFAGVVASEAASRIRGGDVGLTTRFDDQPAWRERVEASVYYLLGAGMMRNLGEIIDPLLTVETGE</sequence>